<protein>
    <recommendedName>
        <fullName evidence="3">HTH cro/C1-type domain-containing protein</fullName>
    </recommendedName>
</protein>
<keyword evidence="2" id="KW-1185">Reference proteome</keyword>
<gene>
    <name evidence="1" type="ORF">ME5_00078</name>
</gene>
<dbReference type="AlphaFoldDB" id="J0R7I7"/>
<dbReference type="Proteomes" id="UP000008952">
    <property type="component" value="Unassembled WGS sequence"/>
</dbReference>
<proteinExistence type="predicted"/>
<comment type="caution">
    <text evidence="1">The sequence shown here is derived from an EMBL/GenBank/DDBJ whole genome shotgun (WGS) entry which is preliminary data.</text>
</comment>
<evidence type="ECO:0008006" key="3">
    <source>
        <dbReference type="Google" id="ProtNLM"/>
    </source>
</evidence>
<name>J0R7I7_9HYPH</name>
<dbReference type="EMBL" id="AIMB01000001">
    <property type="protein sequence ID" value="EJF91699.1"/>
    <property type="molecule type" value="Genomic_DNA"/>
</dbReference>
<accession>J0R7I7</accession>
<sequence>MGLNRPLRQSELGRAIRLQGKTPGQSIRLWENGHTKISGPASACIDMMLNGSKPPEKMEVIILYQDGGDEL</sequence>
<dbReference type="OrthoDB" id="8456469at2"/>
<evidence type="ECO:0000313" key="2">
    <source>
        <dbReference type="Proteomes" id="UP000008952"/>
    </source>
</evidence>
<reference evidence="1 2" key="1">
    <citation type="submission" date="2012-03" db="EMBL/GenBank/DDBJ databases">
        <title>The Genome Sequence of Bartonella tamiae Th239.</title>
        <authorList>
            <consortium name="The Broad Institute Genome Sequencing Platform"/>
            <consortium name="The Broad Institute Genome Sequencing Center for Infectious Disease"/>
            <person name="Feldgarden M."/>
            <person name="Kirby J."/>
            <person name="Kosoy M."/>
            <person name="Birtles R."/>
            <person name="Probert W.S."/>
            <person name="Chiaraviglio L."/>
            <person name="Young S.K."/>
            <person name="Zeng Q."/>
            <person name="Gargeya S."/>
            <person name="Fitzgerald M."/>
            <person name="Haas B."/>
            <person name="Abouelleil A."/>
            <person name="Alvarado L."/>
            <person name="Arachchi H.M."/>
            <person name="Berlin A."/>
            <person name="Chapman S.B."/>
            <person name="Gearin G."/>
            <person name="Goldberg J."/>
            <person name="Griggs A."/>
            <person name="Gujja S."/>
            <person name="Hansen M."/>
            <person name="Heiman D."/>
            <person name="Howarth C."/>
            <person name="Larimer J."/>
            <person name="Lui A."/>
            <person name="MacDonald P.J.P."/>
            <person name="McCowen C."/>
            <person name="Montmayeur A."/>
            <person name="Murphy C."/>
            <person name="Neiman D."/>
            <person name="Pearson M."/>
            <person name="Priest M."/>
            <person name="Roberts A."/>
            <person name="Saif S."/>
            <person name="Shea T."/>
            <person name="Sisk P."/>
            <person name="Stolte C."/>
            <person name="Sykes S."/>
            <person name="Wortman J."/>
            <person name="Nusbaum C."/>
            <person name="Birren B."/>
        </authorList>
    </citation>
    <scope>NUCLEOTIDE SEQUENCE [LARGE SCALE GENOMIC DNA]</scope>
    <source>
        <strain evidence="1 2">Th239</strain>
    </source>
</reference>
<evidence type="ECO:0000313" key="1">
    <source>
        <dbReference type="EMBL" id="EJF91699.1"/>
    </source>
</evidence>
<organism evidence="1 2">
    <name type="scientific">Bartonella tamiae Th239</name>
    <dbReference type="NCBI Taxonomy" id="1094558"/>
    <lineage>
        <taxon>Bacteria</taxon>
        <taxon>Pseudomonadati</taxon>
        <taxon>Pseudomonadota</taxon>
        <taxon>Alphaproteobacteria</taxon>
        <taxon>Hyphomicrobiales</taxon>
        <taxon>Bartonellaceae</taxon>
        <taxon>Bartonella</taxon>
    </lineage>
</organism>
<dbReference type="HOGENOM" id="CLU_2731853_0_0_5"/>
<dbReference type="RefSeq" id="WP_008037371.1">
    <property type="nucleotide sequence ID" value="NZ_JH725147.1"/>
</dbReference>
<dbReference type="PATRIC" id="fig|1094558.3.peg.80"/>